<feature type="chain" id="PRO_5026289063" evidence="1">
    <location>
        <begin position="22"/>
        <end position="390"/>
    </location>
</feature>
<keyword evidence="1" id="KW-0732">Signal</keyword>
<gene>
    <name evidence="2" type="ORF">G7078_09635</name>
</gene>
<feature type="signal peptide" evidence="1">
    <location>
        <begin position="1"/>
        <end position="21"/>
    </location>
</feature>
<reference evidence="2 3" key="1">
    <citation type="submission" date="2020-03" db="EMBL/GenBank/DDBJ databases">
        <title>Sphingomonas sp. nov., isolated from fish.</title>
        <authorList>
            <person name="Hyun D.-W."/>
            <person name="Bae J.-W."/>
        </authorList>
    </citation>
    <scope>NUCLEOTIDE SEQUENCE [LARGE SCALE GENOMIC DNA]</scope>
    <source>
        <strain evidence="2 3">HDW15C</strain>
    </source>
</reference>
<organism evidence="2 3">
    <name type="scientific">Sphingomonas sinipercae</name>
    <dbReference type="NCBI Taxonomy" id="2714944"/>
    <lineage>
        <taxon>Bacteria</taxon>
        <taxon>Pseudomonadati</taxon>
        <taxon>Pseudomonadota</taxon>
        <taxon>Alphaproteobacteria</taxon>
        <taxon>Sphingomonadales</taxon>
        <taxon>Sphingomonadaceae</taxon>
        <taxon>Sphingomonas</taxon>
    </lineage>
</organism>
<dbReference type="KEGG" id="ssin:G7078_09635"/>
<protein>
    <submittedName>
        <fullName evidence="2">Uncharacterized protein</fullName>
    </submittedName>
</protein>
<dbReference type="AlphaFoldDB" id="A0A6G7ZPU1"/>
<evidence type="ECO:0000313" key="2">
    <source>
        <dbReference type="EMBL" id="QIL03007.1"/>
    </source>
</evidence>
<proteinExistence type="predicted"/>
<name>A0A6G7ZPU1_9SPHN</name>
<keyword evidence="3" id="KW-1185">Reference proteome</keyword>
<evidence type="ECO:0000313" key="3">
    <source>
        <dbReference type="Proteomes" id="UP000502502"/>
    </source>
</evidence>
<sequence length="390" mass="41865">MRRLTAIILVGAVQWATPASAQAPLLKDEPFLRTCAAKGKFLWGRSLCAPVVVIDPATSEYQASKPAPGPLPPNRANSSLEWGGETWVMVLAPLPQAEASRTALLFHEAFHVHAKALGFGGASKMAAHLDDAVGRYLIRLEWNALAKALGSKGAARRRHIAQALAFRAQRLRSDRAAAESERDQMRSEGLANYTGIRLSGEPAELALKELRGGAERPSLSRTFAYVSGPAWGLLLDDLRLGWRRQLDSGADLPDLMPVKAARTQDRAAYGGADIWAQEYAKSAARTAQLNRALAATAPGRALALPLRQAGFDFDPNGVSVAPDGSTIYRSLTLRDRFGSITVRGGYIRVLADFSMAYASLPLEAGALTLAPGWQLVDRPDGGARLVEAKP</sequence>
<dbReference type="EMBL" id="CP049871">
    <property type="protein sequence ID" value="QIL03007.1"/>
    <property type="molecule type" value="Genomic_DNA"/>
</dbReference>
<evidence type="ECO:0000256" key="1">
    <source>
        <dbReference type="SAM" id="SignalP"/>
    </source>
</evidence>
<accession>A0A6G7ZPU1</accession>
<dbReference type="Proteomes" id="UP000502502">
    <property type="component" value="Chromosome"/>
</dbReference>
<dbReference type="RefSeq" id="WP_166095464.1">
    <property type="nucleotide sequence ID" value="NZ_CP049871.1"/>
</dbReference>